<gene>
    <name evidence="1" type="ORF">OIU77_009545</name>
</gene>
<dbReference type="EMBL" id="JAPFFI010000021">
    <property type="protein sequence ID" value="KAJ6333692.1"/>
    <property type="molecule type" value="Genomic_DNA"/>
</dbReference>
<comment type="caution">
    <text evidence="1">The sequence shown here is derived from an EMBL/GenBank/DDBJ whole genome shotgun (WGS) entry which is preliminary data.</text>
</comment>
<dbReference type="PANTHER" id="PTHR27006">
    <property type="entry name" value="PROMASTIGOTE SURFACE ANTIGEN PROTEIN PSA"/>
    <property type="match status" value="1"/>
</dbReference>
<evidence type="ECO:0008006" key="3">
    <source>
        <dbReference type="Google" id="ProtNLM"/>
    </source>
</evidence>
<reference evidence="1" key="2">
    <citation type="journal article" date="2023" name="Int. J. Mol. Sci.">
        <title>De Novo Assembly and Annotation of 11 Diverse Shrub Willow (Salix) Genomes Reveals Novel Gene Organization in Sex-Linked Regions.</title>
        <authorList>
            <person name="Hyden B."/>
            <person name="Feng K."/>
            <person name="Yates T.B."/>
            <person name="Jawdy S."/>
            <person name="Cereghino C."/>
            <person name="Smart L.B."/>
            <person name="Muchero W."/>
        </authorList>
    </citation>
    <scope>NUCLEOTIDE SEQUENCE</scope>
    <source>
        <tissue evidence="1">Shoot tip</tissue>
    </source>
</reference>
<organism evidence="1 2">
    <name type="scientific">Salix suchowensis</name>
    <dbReference type="NCBI Taxonomy" id="1278906"/>
    <lineage>
        <taxon>Eukaryota</taxon>
        <taxon>Viridiplantae</taxon>
        <taxon>Streptophyta</taxon>
        <taxon>Embryophyta</taxon>
        <taxon>Tracheophyta</taxon>
        <taxon>Spermatophyta</taxon>
        <taxon>Magnoliopsida</taxon>
        <taxon>eudicotyledons</taxon>
        <taxon>Gunneridae</taxon>
        <taxon>Pentapetalae</taxon>
        <taxon>rosids</taxon>
        <taxon>fabids</taxon>
        <taxon>Malpighiales</taxon>
        <taxon>Salicaceae</taxon>
        <taxon>Saliceae</taxon>
        <taxon>Salix</taxon>
    </lineage>
</organism>
<name>A0ABQ9AFW6_9ROSI</name>
<evidence type="ECO:0000313" key="2">
    <source>
        <dbReference type="Proteomes" id="UP001141253"/>
    </source>
</evidence>
<dbReference type="PANTHER" id="PTHR27006:SF596">
    <property type="entry name" value="PROTEIN KINASE DOMAIN-CONTAINING PROTEIN"/>
    <property type="match status" value="1"/>
</dbReference>
<dbReference type="InterPro" id="IPR011009">
    <property type="entry name" value="Kinase-like_dom_sf"/>
</dbReference>
<proteinExistence type="predicted"/>
<keyword evidence="2" id="KW-1185">Reference proteome</keyword>
<protein>
    <recommendedName>
        <fullName evidence="3">S-locus receptor kinase C-terminal domain-containing protein</fullName>
    </recommendedName>
</protein>
<dbReference type="SUPFAM" id="SSF56112">
    <property type="entry name" value="Protein kinase-like (PK-like)"/>
    <property type="match status" value="1"/>
</dbReference>
<dbReference type="Gene3D" id="1.10.510.10">
    <property type="entry name" value="Transferase(Phosphotransferase) domain 1"/>
    <property type="match status" value="1"/>
</dbReference>
<accession>A0ABQ9AFW6</accession>
<dbReference type="Proteomes" id="UP001141253">
    <property type="component" value="Chromosome 11"/>
</dbReference>
<sequence>MNNTSVRIISQDQAQSLLFHAWQLWNEGRGQELIDRNIVDSCPMIEALRWIHIALLCVQDDPARRPTMSLVVLMLGSNAVNLPQPSVGPNSLVKFSSILSHQSSTSVSASVFLCS</sequence>
<reference evidence="1" key="1">
    <citation type="submission" date="2022-10" db="EMBL/GenBank/DDBJ databases">
        <authorList>
            <person name="Hyden B.L."/>
            <person name="Feng K."/>
            <person name="Yates T."/>
            <person name="Jawdy S."/>
            <person name="Smart L.B."/>
            <person name="Muchero W."/>
        </authorList>
    </citation>
    <scope>NUCLEOTIDE SEQUENCE</scope>
    <source>
        <tissue evidence="1">Shoot tip</tissue>
    </source>
</reference>
<evidence type="ECO:0000313" key="1">
    <source>
        <dbReference type="EMBL" id="KAJ6333692.1"/>
    </source>
</evidence>